<keyword evidence="1" id="KW-0812">Transmembrane</keyword>
<reference evidence="2 3" key="1">
    <citation type="submission" date="2024-09" db="EMBL/GenBank/DDBJ databases">
        <title>Laminarin stimulates single cell rates of sulfate reduction while oxygen inhibits transcriptomic activity in coastal marine sediment.</title>
        <authorList>
            <person name="Lindsay M."/>
            <person name="Orcutt B."/>
            <person name="Emerson D."/>
            <person name="Stepanauskas R."/>
            <person name="D'Angelo T."/>
        </authorList>
    </citation>
    <scope>NUCLEOTIDE SEQUENCE [LARGE SCALE GENOMIC DNA]</scope>
    <source>
        <strain evidence="2">SAG AM-311-K15</strain>
    </source>
</reference>
<dbReference type="Proteomes" id="UP001594351">
    <property type="component" value="Unassembled WGS sequence"/>
</dbReference>
<proteinExistence type="predicted"/>
<evidence type="ECO:0000256" key="1">
    <source>
        <dbReference type="SAM" id="Phobius"/>
    </source>
</evidence>
<keyword evidence="3" id="KW-1185">Reference proteome</keyword>
<comment type="caution">
    <text evidence="2">The sequence shown here is derived from an EMBL/GenBank/DDBJ whole genome shotgun (WGS) entry which is preliminary data.</text>
</comment>
<dbReference type="EMBL" id="JBHPBY010000074">
    <property type="protein sequence ID" value="MFC1850066.1"/>
    <property type="molecule type" value="Genomic_DNA"/>
</dbReference>
<gene>
    <name evidence="2" type="ORF">ACFL27_07735</name>
</gene>
<keyword evidence="1" id="KW-1133">Transmembrane helix</keyword>
<keyword evidence="1" id="KW-0472">Membrane</keyword>
<feature type="transmembrane region" description="Helical" evidence="1">
    <location>
        <begin position="12"/>
        <end position="30"/>
    </location>
</feature>
<evidence type="ECO:0000313" key="2">
    <source>
        <dbReference type="EMBL" id="MFC1850066.1"/>
    </source>
</evidence>
<evidence type="ECO:0000313" key="3">
    <source>
        <dbReference type="Proteomes" id="UP001594351"/>
    </source>
</evidence>
<protein>
    <recommendedName>
        <fullName evidence="4">Lipocalin-like domain-containing protein</fullName>
    </recommendedName>
</protein>
<name>A0ABV6YVE1_UNCC1</name>
<evidence type="ECO:0008006" key="4">
    <source>
        <dbReference type="Google" id="ProtNLM"/>
    </source>
</evidence>
<sequence length="172" mass="20007">MFLQKNIVSGKTICIALFLFIMFFTLSLHGSEKSNFSGEWILIKFEKIDKGRRTEVQFEKDTVVIEDNGLMLKQTSGPDPGVFKLDNEWHKFEGKKIKAYWSLDGTQLFRMIKKKSDVSQQIHEMRSLIECGALMEIDRKISTLPSFFSSVTGLGMPHEEYDKREILLYRKK</sequence>
<organism evidence="2 3">
    <name type="scientific">candidate division CSSED10-310 bacterium</name>
    <dbReference type="NCBI Taxonomy" id="2855610"/>
    <lineage>
        <taxon>Bacteria</taxon>
        <taxon>Bacteria division CSSED10-310</taxon>
    </lineage>
</organism>
<accession>A0ABV6YVE1</accession>